<evidence type="ECO:0000256" key="9">
    <source>
        <dbReference type="ARBA" id="ARBA00022533"/>
    </source>
</evidence>
<comment type="cofactor">
    <cofactor evidence="2 15">
        <name>pyridoxal 5'-phosphate</name>
        <dbReference type="ChEBI" id="CHEBI:597326"/>
    </cofactor>
</comment>
<evidence type="ECO:0000313" key="17">
    <source>
        <dbReference type="EMBL" id="MBO8433802.1"/>
    </source>
</evidence>
<comment type="similarity">
    <text evidence="5 15">Belongs to the serine/threonine dehydratase family.</text>
</comment>
<dbReference type="GO" id="GO:0006567">
    <property type="term" value="P:L-threonine catabolic process"/>
    <property type="evidence" value="ECO:0007669"/>
    <property type="project" value="InterPro"/>
</dbReference>
<dbReference type="InterPro" id="IPR005789">
    <property type="entry name" value="Thr_deHydtase_catblc"/>
</dbReference>
<dbReference type="PROSITE" id="PS00165">
    <property type="entry name" value="DEHYDRATASE_SER_THR"/>
    <property type="match status" value="1"/>
</dbReference>
<keyword evidence="9" id="KW-0021">Allosteric enzyme</keyword>
<evidence type="ECO:0000256" key="2">
    <source>
        <dbReference type="ARBA" id="ARBA00001933"/>
    </source>
</evidence>
<dbReference type="NCBIfam" id="TIGR01127">
    <property type="entry name" value="ilvA_1Cterm"/>
    <property type="match status" value="1"/>
</dbReference>
<dbReference type="GO" id="GO:0009097">
    <property type="term" value="P:isoleucine biosynthetic process"/>
    <property type="evidence" value="ECO:0007669"/>
    <property type="project" value="UniProtKB-KW"/>
</dbReference>
<reference evidence="17" key="2">
    <citation type="journal article" date="2021" name="PeerJ">
        <title>Extensive microbial diversity within the chicken gut microbiome revealed by metagenomics and culture.</title>
        <authorList>
            <person name="Gilroy R."/>
            <person name="Ravi A."/>
            <person name="Getino M."/>
            <person name="Pursley I."/>
            <person name="Horton D.L."/>
            <person name="Alikhan N.F."/>
            <person name="Baker D."/>
            <person name="Gharbi K."/>
            <person name="Hall N."/>
            <person name="Watson M."/>
            <person name="Adriaenssens E.M."/>
            <person name="Foster-Nyarko E."/>
            <person name="Jarju S."/>
            <person name="Secka A."/>
            <person name="Antonio M."/>
            <person name="Oren A."/>
            <person name="Chaudhuri R.R."/>
            <person name="La Ragione R."/>
            <person name="Hildebrand F."/>
            <person name="Pallen M.J."/>
        </authorList>
    </citation>
    <scope>NUCLEOTIDE SEQUENCE</scope>
    <source>
        <strain evidence="17">F6-4510</strain>
    </source>
</reference>
<dbReference type="EMBL" id="JADIMX010000012">
    <property type="protein sequence ID" value="MBO8433802.1"/>
    <property type="molecule type" value="Genomic_DNA"/>
</dbReference>
<evidence type="ECO:0000256" key="13">
    <source>
        <dbReference type="ARBA" id="ARBA00025527"/>
    </source>
</evidence>
<keyword evidence="15" id="KW-0547">Nucleotide-binding</keyword>
<dbReference type="Proteomes" id="UP000823611">
    <property type="component" value="Unassembled WGS sequence"/>
</dbReference>
<dbReference type="GO" id="GO:0006565">
    <property type="term" value="P:L-serine catabolic process"/>
    <property type="evidence" value="ECO:0007669"/>
    <property type="project" value="TreeGrafter"/>
</dbReference>
<keyword evidence="10" id="KW-0412">Isoleucine biosynthesis</keyword>
<evidence type="ECO:0000256" key="5">
    <source>
        <dbReference type="ARBA" id="ARBA00010869"/>
    </source>
</evidence>
<dbReference type="GO" id="GO:0030170">
    <property type="term" value="F:pyridoxal phosphate binding"/>
    <property type="evidence" value="ECO:0007669"/>
    <property type="project" value="InterPro"/>
</dbReference>
<protein>
    <recommendedName>
        <fullName evidence="8 15">L-threonine dehydratase catabolic TdcB</fullName>
        <ecNumber evidence="7 15">4.3.1.19</ecNumber>
    </recommendedName>
    <alternativeName>
        <fullName evidence="14 15">Threonine deaminase</fullName>
    </alternativeName>
</protein>
<dbReference type="Pfam" id="PF00291">
    <property type="entry name" value="PALP"/>
    <property type="match status" value="1"/>
</dbReference>
<dbReference type="EC" id="4.3.1.19" evidence="7 15"/>
<gene>
    <name evidence="17" type="ORF">IAC55_00585</name>
</gene>
<comment type="subunit">
    <text evidence="6 15">In the native structure, TdcB is in a dimeric form, whereas in the TdcB-AMP complex, it exists in a tetrameric form (dimer of dimers).</text>
</comment>
<sequence length="399" mass="42550">MITLDMVYEASNVLRGVATKTPIVESPKTNVNSKVYIKCENMQVTGSFKLRGGYYKMAKLTDEEAKKGVIACSAGNHAQGVALAAQKRGIKATICIPEGAPLSKVEATRSYGANVVLCPGVYDDAYATAMELQKKHGYTFIHPFNDDYVMAGQGTIALEVLETLPDVDVVFVPVGGGGIISGIAYTIKQLKPSCKVIGVQAEGAASMYNSIKNGEIQKLPSVVTMADGIAVKEPGDKTFEICSKYVDKIVTVSEGEIATAILSLIENHKLISEGAGAVSVAAAMFNKVDIKGKNVCCIVSGGNVDVNLLSRIIEKALHTRGRIIHFSAELPDKPGQLNNILRIVANAGGNVTSINHDRTVMDLSVGMCIVDLTIEARDHKHGNEILGLLSKNGYEVILR</sequence>
<dbReference type="PANTHER" id="PTHR48078">
    <property type="entry name" value="THREONINE DEHYDRATASE, MITOCHONDRIAL-RELATED"/>
    <property type="match status" value="1"/>
</dbReference>
<comment type="pathway">
    <text evidence="3">Amino-acid biosynthesis; L-isoleucine biosynthesis; 2-oxobutanoate from L-threonine: step 1/1.</text>
</comment>
<dbReference type="PANTHER" id="PTHR48078:SF6">
    <property type="entry name" value="L-THREONINE DEHYDRATASE CATABOLIC TDCB"/>
    <property type="match status" value="1"/>
</dbReference>
<feature type="domain" description="ACT" evidence="16">
    <location>
        <begin position="325"/>
        <end position="399"/>
    </location>
</feature>
<keyword evidence="10" id="KW-0028">Amino-acid biosynthesis</keyword>
<evidence type="ECO:0000256" key="6">
    <source>
        <dbReference type="ARBA" id="ARBA00011447"/>
    </source>
</evidence>
<keyword evidence="12 15" id="KW-0456">Lyase</keyword>
<dbReference type="SUPFAM" id="SSF53686">
    <property type="entry name" value="Tryptophan synthase beta subunit-like PLP-dependent enzymes"/>
    <property type="match status" value="1"/>
</dbReference>
<evidence type="ECO:0000256" key="15">
    <source>
        <dbReference type="RuleBase" id="RU363083"/>
    </source>
</evidence>
<dbReference type="FunFam" id="3.40.50.1100:FF:000005">
    <property type="entry name" value="Threonine dehydratase catabolic"/>
    <property type="match status" value="1"/>
</dbReference>
<evidence type="ECO:0000256" key="14">
    <source>
        <dbReference type="ARBA" id="ARBA00031427"/>
    </source>
</evidence>
<accession>A0A9D9DTE2</accession>
<evidence type="ECO:0000256" key="7">
    <source>
        <dbReference type="ARBA" id="ARBA00012096"/>
    </source>
</evidence>
<evidence type="ECO:0000256" key="12">
    <source>
        <dbReference type="ARBA" id="ARBA00023239"/>
    </source>
</evidence>
<reference evidence="17" key="1">
    <citation type="submission" date="2020-10" db="EMBL/GenBank/DDBJ databases">
        <authorList>
            <person name="Gilroy R."/>
        </authorList>
    </citation>
    <scope>NUCLEOTIDE SEQUENCE</scope>
    <source>
        <strain evidence="17">F6-4510</strain>
    </source>
</reference>
<dbReference type="GO" id="GO:0003941">
    <property type="term" value="F:L-serine ammonia-lyase activity"/>
    <property type="evidence" value="ECO:0007669"/>
    <property type="project" value="TreeGrafter"/>
</dbReference>
<evidence type="ECO:0000256" key="1">
    <source>
        <dbReference type="ARBA" id="ARBA00001274"/>
    </source>
</evidence>
<dbReference type="PROSITE" id="PS51671">
    <property type="entry name" value="ACT"/>
    <property type="match status" value="1"/>
</dbReference>
<organism evidence="17 18">
    <name type="scientific">Candidatus Fimicola merdigallinarum</name>
    <dbReference type="NCBI Taxonomy" id="2840819"/>
    <lineage>
        <taxon>Bacteria</taxon>
        <taxon>Bacillati</taxon>
        <taxon>Bacillota</taxon>
        <taxon>Clostridia</taxon>
        <taxon>Lachnospirales</taxon>
        <taxon>Lachnospiraceae</taxon>
        <taxon>Lachnospiraceae incertae sedis</taxon>
        <taxon>Candidatus Fimicola</taxon>
    </lineage>
</organism>
<dbReference type="CDD" id="cd01562">
    <property type="entry name" value="Thr-dehyd"/>
    <property type="match status" value="1"/>
</dbReference>
<evidence type="ECO:0000256" key="10">
    <source>
        <dbReference type="ARBA" id="ARBA00022624"/>
    </source>
</evidence>
<dbReference type="GO" id="GO:0000166">
    <property type="term" value="F:nucleotide binding"/>
    <property type="evidence" value="ECO:0007669"/>
    <property type="project" value="UniProtKB-KW"/>
</dbReference>
<dbReference type="InterPro" id="IPR036052">
    <property type="entry name" value="TrpB-like_PALP_sf"/>
</dbReference>
<dbReference type="CDD" id="cd04886">
    <property type="entry name" value="ACT_ThrD-II-like"/>
    <property type="match status" value="1"/>
</dbReference>
<comment type="catalytic activity">
    <reaction evidence="1 15">
        <text>L-threonine = 2-oxobutanoate + NH4(+)</text>
        <dbReference type="Rhea" id="RHEA:22108"/>
        <dbReference type="ChEBI" id="CHEBI:16763"/>
        <dbReference type="ChEBI" id="CHEBI:28938"/>
        <dbReference type="ChEBI" id="CHEBI:57926"/>
        <dbReference type="EC" id="4.3.1.19"/>
    </reaction>
</comment>
<evidence type="ECO:0000256" key="11">
    <source>
        <dbReference type="ARBA" id="ARBA00022898"/>
    </source>
</evidence>
<keyword evidence="10" id="KW-0100">Branched-chain amino acid biosynthesis</keyword>
<dbReference type="Gene3D" id="3.40.50.1100">
    <property type="match status" value="2"/>
</dbReference>
<dbReference type="InterPro" id="IPR001926">
    <property type="entry name" value="TrpB-like_PALP"/>
</dbReference>
<dbReference type="InterPro" id="IPR044561">
    <property type="entry name" value="ACT_ThrD-II-like"/>
</dbReference>
<comment type="caution">
    <text evidence="17">The sequence shown here is derived from an EMBL/GenBank/DDBJ whole genome shotgun (WGS) entry which is preliminary data.</text>
</comment>
<evidence type="ECO:0000256" key="8">
    <source>
        <dbReference type="ARBA" id="ARBA00022248"/>
    </source>
</evidence>
<dbReference type="InterPro" id="IPR045865">
    <property type="entry name" value="ACT-like_dom_sf"/>
</dbReference>
<dbReference type="InterPro" id="IPR002912">
    <property type="entry name" value="ACT_dom"/>
</dbReference>
<dbReference type="AlphaFoldDB" id="A0A9D9DTE2"/>
<dbReference type="SUPFAM" id="SSF55021">
    <property type="entry name" value="ACT-like"/>
    <property type="match status" value="1"/>
</dbReference>
<comment type="pathway">
    <text evidence="4 15">Amino-acid degradation; L-threonine degradation via propanoate pathway; propanoate from L-threonine: step 1/4.</text>
</comment>
<dbReference type="FunFam" id="3.40.50.1100:FF:000007">
    <property type="entry name" value="L-threonine dehydratase catabolic TdcB"/>
    <property type="match status" value="1"/>
</dbReference>
<evidence type="ECO:0000256" key="3">
    <source>
        <dbReference type="ARBA" id="ARBA00004810"/>
    </source>
</evidence>
<evidence type="ECO:0000259" key="16">
    <source>
        <dbReference type="PROSITE" id="PS51671"/>
    </source>
</evidence>
<name>A0A9D9DTE2_9FIRM</name>
<comment type="function">
    <text evidence="13 15">Catalyzes the anaerobic formation of alpha-ketobutyrate and ammonia from threonine in a two-step reaction. The first step involved a dehydration of threonine and a production of enamine intermediates (aminocrotonate), which tautomerizes to its imine form (iminobutyrate). Both intermediates are unstable and short-lived. The second step is the nonenzymatic hydrolysis of the enamine/imine intermediates to form 2-ketobutyrate and free ammonia. In the low water environment of the cell, the second step is accelerated by RidA.</text>
</comment>
<evidence type="ECO:0000313" key="18">
    <source>
        <dbReference type="Proteomes" id="UP000823611"/>
    </source>
</evidence>
<dbReference type="GO" id="GO:0004794">
    <property type="term" value="F:threonine deaminase activity"/>
    <property type="evidence" value="ECO:0007669"/>
    <property type="project" value="UniProtKB-EC"/>
</dbReference>
<evidence type="ECO:0000256" key="4">
    <source>
        <dbReference type="ARBA" id="ARBA00004958"/>
    </source>
</evidence>
<keyword evidence="11 15" id="KW-0663">Pyridoxal phosphate</keyword>
<dbReference type="InterPro" id="IPR000634">
    <property type="entry name" value="Ser/Thr_deHydtase_PyrdxlP-BS"/>
</dbReference>
<proteinExistence type="inferred from homology"/>
<dbReference type="InterPro" id="IPR050147">
    <property type="entry name" value="Ser/Thr_Dehydratase"/>
</dbReference>